<dbReference type="EMBL" id="JABVED010000007">
    <property type="protein sequence ID" value="MBC6448302.1"/>
    <property type="molecule type" value="Genomic_DNA"/>
</dbReference>
<feature type="compositionally biased region" description="Basic and acidic residues" evidence="1">
    <location>
        <begin position="107"/>
        <end position="116"/>
    </location>
</feature>
<evidence type="ECO:0000313" key="2">
    <source>
        <dbReference type="EMBL" id="MBC6448302.1"/>
    </source>
</evidence>
<feature type="region of interest" description="Disordered" evidence="1">
    <location>
        <begin position="107"/>
        <end position="131"/>
    </location>
</feature>
<protein>
    <submittedName>
        <fullName evidence="2">Uncharacterized protein</fullName>
    </submittedName>
</protein>
<proteinExistence type="predicted"/>
<organism evidence="2 3">
    <name type="scientific">Actinokineospora xionganensis</name>
    <dbReference type="NCBI Taxonomy" id="2684470"/>
    <lineage>
        <taxon>Bacteria</taxon>
        <taxon>Bacillati</taxon>
        <taxon>Actinomycetota</taxon>
        <taxon>Actinomycetes</taxon>
        <taxon>Pseudonocardiales</taxon>
        <taxon>Pseudonocardiaceae</taxon>
        <taxon>Actinokineospora</taxon>
    </lineage>
</organism>
<sequence>MTQSAKPFPSDMREFLKLVEGTEFEELAKDESKLERIVVEAMRTAEDPITREIGDGLASGTMTWRTIATTSAYADFLDENLAALQRFDMNGLVESLRLAQLEAAHKRADERELRERDDDEDVWQGLGGNDR</sequence>
<evidence type="ECO:0000256" key="1">
    <source>
        <dbReference type="SAM" id="MobiDB-lite"/>
    </source>
</evidence>
<dbReference type="RefSeq" id="WP_187220795.1">
    <property type="nucleotide sequence ID" value="NZ_JABVED010000007.1"/>
</dbReference>
<comment type="caution">
    <text evidence="2">The sequence shown here is derived from an EMBL/GenBank/DDBJ whole genome shotgun (WGS) entry which is preliminary data.</text>
</comment>
<dbReference type="Proteomes" id="UP000734823">
    <property type="component" value="Unassembled WGS sequence"/>
</dbReference>
<name>A0ABR7L6U4_9PSEU</name>
<reference evidence="2 3" key="1">
    <citation type="submission" date="2020-06" db="EMBL/GenBank/DDBJ databases">
        <title>Actinokineospora xiongansis sp. nov., isolated from soil of Baiyangdian.</title>
        <authorList>
            <person name="Zhang X."/>
        </authorList>
    </citation>
    <scope>NUCLEOTIDE SEQUENCE [LARGE SCALE GENOMIC DNA]</scope>
    <source>
        <strain evidence="2 3">HBU206404</strain>
    </source>
</reference>
<evidence type="ECO:0000313" key="3">
    <source>
        <dbReference type="Proteomes" id="UP000734823"/>
    </source>
</evidence>
<gene>
    <name evidence="2" type="ORF">GPZ80_14110</name>
</gene>
<keyword evidence="3" id="KW-1185">Reference proteome</keyword>
<accession>A0ABR7L6U4</accession>